<dbReference type="InterPro" id="IPR047215">
    <property type="entry name" value="Galactose_mutarotase-like"/>
</dbReference>
<dbReference type="InParanoid" id="E2C2Q5"/>
<reference evidence="9 10" key="1">
    <citation type="journal article" date="2010" name="Science">
        <title>Genomic comparison of the ants Camponotus floridanus and Harpegnathos saltator.</title>
        <authorList>
            <person name="Bonasio R."/>
            <person name="Zhang G."/>
            <person name="Ye C."/>
            <person name="Mutti N.S."/>
            <person name="Fang X."/>
            <person name="Qin N."/>
            <person name="Donahue G."/>
            <person name="Yang P."/>
            <person name="Li Q."/>
            <person name="Li C."/>
            <person name="Zhang P."/>
            <person name="Huang Z."/>
            <person name="Berger S.L."/>
            <person name="Reinberg D."/>
            <person name="Wang J."/>
            <person name="Liebig J."/>
        </authorList>
    </citation>
    <scope>NUCLEOTIDE SEQUENCE [LARGE SCALE GENOMIC DNA]</scope>
    <source>
        <strain evidence="9 10">R22 G/1</strain>
    </source>
</reference>
<dbReference type="OMA" id="WGASIQS"/>
<comment type="similarity">
    <text evidence="3">Belongs to the aldose epimerase family.</text>
</comment>
<dbReference type="InterPro" id="IPR011013">
    <property type="entry name" value="Gal_mutarotase_sf_dom"/>
</dbReference>
<protein>
    <recommendedName>
        <fullName evidence="4">Galactose mutarotase</fullName>
    </recommendedName>
    <alternativeName>
        <fullName evidence="7">Aldose 1-epimerase</fullName>
    </alternativeName>
</protein>
<dbReference type="GO" id="GO:0004034">
    <property type="term" value="F:aldose 1-epimerase activity"/>
    <property type="evidence" value="ECO:0007669"/>
    <property type="project" value="UniProtKB-EC"/>
</dbReference>
<dbReference type="OrthoDB" id="274691at2759"/>
<dbReference type="GO" id="GO:0033499">
    <property type="term" value="P:galactose catabolic process via UDP-galactose, Leloir pathway"/>
    <property type="evidence" value="ECO:0007669"/>
    <property type="project" value="TreeGrafter"/>
</dbReference>
<comment type="pathway">
    <text evidence="2">Carbohydrate metabolism; galactose metabolism.</text>
</comment>
<evidence type="ECO:0000256" key="5">
    <source>
        <dbReference type="ARBA" id="ARBA00023235"/>
    </source>
</evidence>
<evidence type="ECO:0000313" key="10">
    <source>
        <dbReference type="Proteomes" id="UP000008237"/>
    </source>
</evidence>
<evidence type="ECO:0000256" key="3">
    <source>
        <dbReference type="ARBA" id="ARBA00006206"/>
    </source>
</evidence>
<evidence type="ECO:0000256" key="6">
    <source>
        <dbReference type="ARBA" id="ARBA00023277"/>
    </source>
</evidence>
<accession>E2C2Q5</accession>
<dbReference type="InterPro" id="IPR014718">
    <property type="entry name" value="GH-type_carb-bd"/>
</dbReference>
<keyword evidence="5" id="KW-0413">Isomerase</keyword>
<keyword evidence="10" id="KW-1185">Reference proteome</keyword>
<proteinExistence type="inferred from homology"/>
<evidence type="ECO:0000256" key="7">
    <source>
        <dbReference type="ARBA" id="ARBA00032729"/>
    </source>
</evidence>
<dbReference type="AlphaFoldDB" id="E2C2Q5"/>
<dbReference type="Gene3D" id="2.70.98.10">
    <property type="match status" value="1"/>
</dbReference>
<dbReference type="PANTHER" id="PTHR10091">
    <property type="entry name" value="ALDOSE-1-EPIMERASE"/>
    <property type="match status" value="1"/>
</dbReference>
<dbReference type="UniPathway" id="UPA00214"/>
<dbReference type="STRING" id="610380.E2C2Q5"/>
<comment type="function">
    <text evidence="8">Mutarotase that catalyzes the interconversion of beta-D-galactose and alpha-D-galactose during galactose metabolism. Beta-D-galactose is metabolized in the liver into glucose 1-phosphate, the primary metabolic fuel, by the action of four enzymes that constitute the Leloir pathway: GALM, GALK1 (galactokinase), GALT (galactose-1-phosphate uridylyltransferase) and GALE (UDP-galactose-4'-epimerase). Involved in the maintenance of the equilibrium between the beta- and alpha-anomers of galactose, therefore ensuring a sufficient supply of the alpha-anomer for GALK1. Also active on D-glucose although shows a preference for galactose over glucose.</text>
</comment>
<dbReference type="InterPro" id="IPR008183">
    <property type="entry name" value="Aldose_1/G6P_1-epimerase"/>
</dbReference>
<dbReference type="GO" id="GO:0030246">
    <property type="term" value="F:carbohydrate binding"/>
    <property type="evidence" value="ECO:0007669"/>
    <property type="project" value="InterPro"/>
</dbReference>
<dbReference type="CDD" id="cd09019">
    <property type="entry name" value="galactose_mutarotase_like"/>
    <property type="match status" value="1"/>
</dbReference>
<dbReference type="SUPFAM" id="SSF74650">
    <property type="entry name" value="Galactose mutarotase-like"/>
    <property type="match status" value="1"/>
</dbReference>
<name>E2C2Q5_HARSA</name>
<evidence type="ECO:0000256" key="2">
    <source>
        <dbReference type="ARBA" id="ARBA00004947"/>
    </source>
</evidence>
<gene>
    <name evidence="9" type="ORF">EAI_14969</name>
</gene>
<keyword evidence="6" id="KW-0119">Carbohydrate metabolism</keyword>
<evidence type="ECO:0000256" key="4">
    <source>
        <dbReference type="ARBA" id="ARBA00021023"/>
    </source>
</evidence>
<dbReference type="GO" id="GO:0006006">
    <property type="term" value="P:glucose metabolic process"/>
    <property type="evidence" value="ECO:0007669"/>
    <property type="project" value="TreeGrafter"/>
</dbReference>
<dbReference type="Proteomes" id="UP000008237">
    <property type="component" value="Unassembled WGS sequence"/>
</dbReference>
<evidence type="ECO:0000256" key="1">
    <source>
        <dbReference type="ARBA" id="ARBA00001712"/>
    </source>
</evidence>
<evidence type="ECO:0000313" key="9">
    <source>
        <dbReference type="EMBL" id="EFN77740.1"/>
    </source>
</evidence>
<sequence length="366" mass="41271">MSCGNILITEDGFGFVPRYTLTNKHKAIVRLISWGASIQSIKIPNRDGKLVDVVLGFDDMEGYLKDRYMGSIIGRVANRISDGLMSLNNVIYPLSINDETGKDHFNGGVVAFDNVNWQSQIVNNRVVKYTWTDDNQLHINIRATATKSTPVNVTSYCLFNLAGHGAGPKELRKHVLTVNADNWTFTDVQNKLPTGVISPVDCTVYELRLPTQLNRRRLFKVPGGGYNHNLCINSPNYWCYRFHARILHPASGRFLEVYSNHPGLQVSTANELPDPERVNICNLQADSFLTVNMKLKTTEIEIRKSEAIYGKGGLPYYRHGGFALTPQNYPNAVNIEHFPSCVLHPGKVYIHDMTYKFGVLFEDENF</sequence>
<dbReference type="Pfam" id="PF01263">
    <property type="entry name" value="Aldose_epim"/>
    <property type="match status" value="2"/>
</dbReference>
<dbReference type="EMBL" id="GL452203">
    <property type="protein sequence ID" value="EFN77740.1"/>
    <property type="molecule type" value="Genomic_DNA"/>
</dbReference>
<organism evidence="10">
    <name type="scientific">Harpegnathos saltator</name>
    <name type="common">Jerdon's jumping ant</name>
    <dbReference type="NCBI Taxonomy" id="610380"/>
    <lineage>
        <taxon>Eukaryota</taxon>
        <taxon>Metazoa</taxon>
        <taxon>Ecdysozoa</taxon>
        <taxon>Arthropoda</taxon>
        <taxon>Hexapoda</taxon>
        <taxon>Insecta</taxon>
        <taxon>Pterygota</taxon>
        <taxon>Neoptera</taxon>
        <taxon>Endopterygota</taxon>
        <taxon>Hymenoptera</taxon>
        <taxon>Apocrita</taxon>
        <taxon>Aculeata</taxon>
        <taxon>Formicoidea</taxon>
        <taxon>Formicidae</taxon>
        <taxon>Ponerinae</taxon>
        <taxon>Ponerini</taxon>
        <taxon>Harpegnathos</taxon>
    </lineage>
</organism>
<evidence type="ECO:0000256" key="8">
    <source>
        <dbReference type="ARBA" id="ARBA00045743"/>
    </source>
</evidence>
<dbReference type="PANTHER" id="PTHR10091:SF0">
    <property type="entry name" value="GALACTOSE MUTAROTASE"/>
    <property type="match status" value="1"/>
</dbReference>
<comment type="catalytic activity">
    <reaction evidence="1">
        <text>alpha-D-galactose = beta-D-galactose</text>
        <dbReference type="Rhea" id="RHEA:28675"/>
        <dbReference type="ChEBI" id="CHEBI:27667"/>
        <dbReference type="ChEBI" id="CHEBI:28061"/>
        <dbReference type="EC" id="5.1.3.3"/>
    </reaction>
    <physiologicalReaction direction="right-to-left" evidence="1">
        <dbReference type="Rhea" id="RHEA:28677"/>
    </physiologicalReaction>
</comment>